<dbReference type="AlphaFoldDB" id="A0A0A9E7I6"/>
<proteinExistence type="predicted"/>
<reference evidence="1" key="2">
    <citation type="journal article" date="2015" name="Data Brief">
        <title>Shoot transcriptome of the giant reed, Arundo donax.</title>
        <authorList>
            <person name="Barrero R.A."/>
            <person name="Guerrero F.D."/>
            <person name="Moolhuijzen P."/>
            <person name="Goolsby J.A."/>
            <person name="Tidwell J."/>
            <person name="Bellgard S.E."/>
            <person name="Bellgard M.I."/>
        </authorList>
    </citation>
    <scope>NUCLEOTIDE SEQUENCE</scope>
    <source>
        <tissue evidence="1">Shoot tissue taken approximately 20 cm above the soil surface</tissue>
    </source>
</reference>
<sequence>MDVNGEVRDIVKDDKIDLDDLFRAPDAAFGGFSVLHDPSTSEPDSVSLLRVGIGARKLGSGSLFLYGLITRKNVAELVAIEGDEQRLSTMYRDFGTKLVGLDSLGDAGESLISRIKAAAGK</sequence>
<protein>
    <submittedName>
        <fullName evidence="1">Uncharacterized protein</fullName>
    </submittedName>
</protein>
<reference evidence="1" key="1">
    <citation type="submission" date="2014-09" db="EMBL/GenBank/DDBJ databases">
        <authorList>
            <person name="Magalhaes I.L.F."/>
            <person name="Oliveira U."/>
            <person name="Santos F.R."/>
            <person name="Vidigal T.H.D.A."/>
            <person name="Brescovit A.D."/>
            <person name="Santos A.J."/>
        </authorList>
    </citation>
    <scope>NUCLEOTIDE SEQUENCE</scope>
    <source>
        <tissue evidence="1">Shoot tissue taken approximately 20 cm above the soil surface</tissue>
    </source>
</reference>
<organism evidence="1">
    <name type="scientific">Arundo donax</name>
    <name type="common">Giant reed</name>
    <name type="synonym">Donax arundinaceus</name>
    <dbReference type="NCBI Taxonomy" id="35708"/>
    <lineage>
        <taxon>Eukaryota</taxon>
        <taxon>Viridiplantae</taxon>
        <taxon>Streptophyta</taxon>
        <taxon>Embryophyta</taxon>
        <taxon>Tracheophyta</taxon>
        <taxon>Spermatophyta</taxon>
        <taxon>Magnoliopsida</taxon>
        <taxon>Liliopsida</taxon>
        <taxon>Poales</taxon>
        <taxon>Poaceae</taxon>
        <taxon>PACMAD clade</taxon>
        <taxon>Arundinoideae</taxon>
        <taxon>Arundineae</taxon>
        <taxon>Arundo</taxon>
    </lineage>
</organism>
<evidence type="ECO:0000313" key="1">
    <source>
        <dbReference type="EMBL" id="JAD94988.1"/>
    </source>
</evidence>
<dbReference type="EMBL" id="GBRH01202907">
    <property type="protein sequence ID" value="JAD94988.1"/>
    <property type="molecule type" value="Transcribed_RNA"/>
</dbReference>
<name>A0A0A9E7I6_ARUDO</name>
<accession>A0A0A9E7I6</accession>